<protein>
    <recommendedName>
        <fullName evidence="15">Kinase-like protein</fullName>
    </recommendedName>
</protein>
<dbReference type="PROSITE" id="PS50014">
    <property type="entry name" value="BROMODOMAIN_2"/>
    <property type="match status" value="1"/>
</dbReference>
<accession>A0A0L0D216</accession>
<dbReference type="Gene3D" id="3.30.200.20">
    <property type="entry name" value="Phosphorylase Kinase, domain 1"/>
    <property type="match status" value="1"/>
</dbReference>
<evidence type="ECO:0000259" key="12">
    <source>
        <dbReference type="PROSITE" id="PS50014"/>
    </source>
</evidence>
<dbReference type="SMART" id="SM00220">
    <property type="entry name" value="S_TKc"/>
    <property type="match status" value="1"/>
</dbReference>
<evidence type="ECO:0000256" key="6">
    <source>
        <dbReference type="ARBA" id="ARBA00023117"/>
    </source>
</evidence>
<feature type="cross-link" description="Glycyl lysine isopeptide (Lys-Gly) (interchain with G-Cter in SUMO2)" evidence="9">
    <location>
        <position position="164"/>
    </location>
</feature>
<feature type="domain" description="Protein kinase" evidence="11">
    <location>
        <begin position="34"/>
        <end position="319"/>
    </location>
</feature>
<dbReference type="PROSITE" id="PS00108">
    <property type="entry name" value="PROTEIN_KINASE_ST"/>
    <property type="match status" value="1"/>
</dbReference>
<dbReference type="Gene3D" id="1.20.920.10">
    <property type="entry name" value="Bromodomain-like"/>
    <property type="match status" value="1"/>
</dbReference>
<dbReference type="PRINTS" id="PR00503">
    <property type="entry name" value="BROMODOMAIN"/>
</dbReference>
<dbReference type="PROSITE" id="PS50011">
    <property type="entry name" value="PROTEIN_KINASE_DOM"/>
    <property type="match status" value="1"/>
</dbReference>
<dbReference type="RefSeq" id="XP_013760753.1">
    <property type="nucleotide sequence ID" value="XM_013905299.1"/>
</dbReference>
<keyword evidence="2" id="KW-0808">Transferase</keyword>
<evidence type="ECO:0000313" key="13">
    <source>
        <dbReference type="EMBL" id="KNC46246.1"/>
    </source>
</evidence>
<evidence type="ECO:0000256" key="9">
    <source>
        <dbReference type="PIRSR" id="PIRSR630616-3"/>
    </source>
</evidence>
<dbReference type="OrthoDB" id="21449at2759"/>
<dbReference type="CDD" id="cd04369">
    <property type="entry name" value="Bromodomain"/>
    <property type="match status" value="1"/>
</dbReference>
<dbReference type="SMART" id="SM00297">
    <property type="entry name" value="BROMO"/>
    <property type="match status" value="1"/>
</dbReference>
<dbReference type="GO" id="GO:0004674">
    <property type="term" value="F:protein serine/threonine kinase activity"/>
    <property type="evidence" value="ECO:0007669"/>
    <property type="project" value="UniProtKB-KW"/>
</dbReference>
<name>A0A0L0D216_THETB</name>
<dbReference type="eggNOG" id="KOG1474">
    <property type="taxonomic scope" value="Eukaryota"/>
</dbReference>
<evidence type="ECO:0000256" key="3">
    <source>
        <dbReference type="ARBA" id="ARBA00022741"/>
    </source>
</evidence>
<dbReference type="SUPFAM" id="SSF56112">
    <property type="entry name" value="Protein kinase-like (PK-like)"/>
    <property type="match status" value="1"/>
</dbReference>
<dbReference type="Gene3D" id="1.10.510.10">
    <property type="entry name" value="Transferase(Phosphotransferase) domain 1"/>
    <property type="match status" value="1"/>
</dbReference>
<dbReference type="AlphaFoldDB" id="A0A0L0D216"/>
<dbReference type="GeneID" id="25569645"/>
<dbReference type="InterPro" id="IPR011009">
    <property type="entry name" value="Kinase-like_dom_sf"/>
</dbReference>
<keyword evidence="14" id="KW-1185">Reference proteome</keyword>
<sequence length="471" mass="51960">MLRAPASPDVEARMKKALYARYPPGRSFAEQYALESRVNASARQNRAIYAAIRLKDGVQVAVKVISKTYPRQLARDEIDALRREALIQIAVSRHPHCVTLLDYFETKKKIYIVMEYMDGGDLLDFLGSRPGSRFTEGDARALLGTLAGTLAWLHGHSICHRDLKPSNVLLVSVPEGTDLVPGSLPGGCLEGYVVKISDFGLSTFLTSAMTTPVGTRSFAAPELLNWSAAASPVAGSSPPTSLGRRQSSTAYSEAVDIWSFGIIMYIVLIGTMPPTPLAFPPFATAPVSNEAKALISALIHPDPAERPSALEYTEPEPVFRPYAVMKIELNGSRRELTREEYGELEEELDSIAEWTLPPQDQGWHDALMGIVQELKKHPKADLFSVPVDPQAHGVPDYFTVIHHPMDLSTVETNLASGIYPEPEMVIDDIRRVFHNCFIYNGKNNWVTDSARTISKLAEDAFIKLNALGMRQ</sequence>
<keyword evidence="3 8" id="KW-0547">Nucleotide-binding</keyword>
<proteinExistence type="predicted"/>
<dbReference type="eggNOG" id="KOG0032">
    <property type="taxonomic scope" value="Eukaryota"/>
</dbReference>
<keyword evidence="4" id="KW-0418">Kinase</keyword>
<feature type="binding site" evidence="8">
    <location>
        <position position="63"/>
    </location>
    <ligand>
        <name>ATP</name>
        <dbReference type="ChEBI" id="CHEBI:30616"/>
    </ligand>
</feature>
<keyword evidence="5 8" id="KW-0067">ATP-binding</keyword>
<reference evidence="13 14" key="1">
    <citation type="submission" date="2010-05" db="EMBL/GenBank/DDBJ databases">
        <title>The Genome Sequence of Thecamonas trahens ATCC 50062.</title>
        <authorList>
            <consortium name="The Broad Institute Genome Sequencing Platform"/>
            <person name="Russ C."/>
            <person name="Cuomo C."/>
            <person name="Shea T."/>
            <person name="Young S.K."/>
            <person name="Zeng Q."/>
            <person name="Koehrsen M."/>
            <person name="Haas B."/>
            <person name="Borodovsky M."/>
            <person name="Guigo R."/>
            <person name="Alvarado L."/>
            <person name="Berlin A."/>
            <person name="Bochicchio J."/>
            <person name="Borenstein D."/>
            <person name="Chapman S."/>
            <person name="Chen Z."/>
            <person name="Freedman E."/>
            <person name="Gellesch M."/>
            <person name="Goldberg J."/>
            <person name="Griggs A."/>
            <person name="Gujja S."/>
            <person name="Heilman E."/>
            <person name="Heiman D."/>
            <person name="Hepburn T."/>
            <person name="Howarth C."/>
            <person name="Jen D."/>
            <person name="Larson L."/>
            <person name="Mehta T."/>
            <person name="Park D."/>
            <person name="Pearson M."/>
            <person name="Roberts A."/>
            <person name="Saif S."/>
            <person name="Shenoy N."/>
            <person name="Sisk P."/>
            <person name="Stolte C."/>
            <person name="Sykes S."/>
            <person name="Thomson T."/>
            <person name="Walk T."/>
            <person name="White J."/>
            <person name="Yandava C."/>
            <person name="Burger G."/>
            <person name="Gray M.W."/>
            <person name="Holland P.W.H."/>
            <person name="King N."/>
            <person name="Lang F.B.F."/>
            <person name="Roger A.J."/>
            <person name="Ruiz-Trillo I."/>
            <person name="Lander E."/>
            <person name="Nusbaum C."/>
        </authorList>
    </citation>
    <scope>NUCLEOTIDE SEQUENCE [LARGE SCALE GENOMIC DNA]</scope>
    <source>
        <strain evidence="13 14">ATCC 50062</strain>
    </source>
</reference>
<feature type="active site" description="Proton acceptor" evidence="7">
    <location>
        <position position="162"/>
    </location>
</feature>
<dbReference type="InterPro" id="IPR036427">
    <property type="entry name" value="Bromodomain-like_sf"/>
</dbReference>
<dbReference type="SUPFAM" id="SSF47370">
    <property type="entry name" value="Bromodomain"/>
    <property type="match status" value="1"/>
</dbReference>
<evidence type="ECO:0000256" key="7">
    <source>
        <dbReference type="PIRSR" id="PIRSR630616-1"/>
    </source>
</evidence>
<dbReference type="Pfam" id="PF00439">
    <property type="entry name" value="Bromodomain"/>
    <property type="match status" value="1"/>
</dbReference>
<dbReference type="InterPro" id="IPR000719">
    <property type="entry name" value="Prot_kinase_dom"/>
</dbReference>
<dbReference type="EMBL" id="GL349442">
    <property type="protein sequence ID" value="KNC46246.1"/>
    <property type="molecule type" value="Genomic_DNA"/>
</dbReference>
<dbReference type="STRING" id="461836.A0A0L0D216"/>
<dbReference type="Proteomes" id="UP000054408">
    <property type="component" value="Unassembled WGS sequence"/>
</dbReference>
<keyword evidence="6 10" id="KW-0103">Bromodomain</keyword>
<dbReference type="PROSITE" id="PS00633">
    <property type="entry name" value="BROMODOMAIN_1"/>
    <property type="match status" value="1"/>
</dbReference>
<evidence type="ECO:0000256" key="1">
    <source>
        <dbReference type="ARBA" id="ARBA00022527"/>
    </source>
</evidence>
<evidence type="ECO:0000256" key="2">
    <source>
        <dbReference type="ARBA" id="ARBA00022679"/>
    </source>
</evidence>
<evidence type="ECO:0008006" key="15">
    <source>
        <dbReference type="Google" id="ProtNLM"/>
    </source>
</evidence>
<organism evidence="13 14">
    <name type="scientific">Thecamonas trahens ATCC 50062</name>
    <dbReference type="NCBI Taxonomy" id="461836"/>
    <lineage>
        <taxon>Eukaryota</taxon>
        <taxon>Apusozoa</taxon>
        <taxon>Apusomonadida</taxon>
        <taxon>Apusomonadidae</taxon>
        <taxon>Thecamonas</taxon>
    </lineage>
</organism>
<evidence type="ECO:0000256" key="8">
    <source>
        <dbReference type="PIRSR" id="PIRSR630616-2"/>
    </source>
</evidence>
<evidence type="ECO:0000256" key="5">
    <source>
        <dbReference type="ARBA" id="ARBA00022840"/>
    </source>
</evidence>
<evidence type="ECO:0000256" key="10">
    <source>
        <dbReference type="PROSITE-ProRule" id="PRU00035"/>
    </source>
</evidence>
<dbReference type="InterPro" id="IPR030616">
    <property type="entry name" value="Aur-like"/>
</dbReference>
<evidence type="ECO:0000259" key="11">
    <source>
        <dbReference type="PROSITE" id="PS50011"/>
    </source>
</evidence>
<dbReference type="InterPro" id="IPR018359">
    <property type="entry name" value="Bromodomain_CS"/>
</dbReference>
<feature type="binding site" evidence="8">
    <location>
        <position position="198"/>
    </location>
    <ligand>
        <name>ATP</name>
        <dbReference type="ChEBI" id="CHEBI:30616"/>
    </ligand>
</feature>
<evidence type="ECO:0000256" key="4">
    <source>
        <dbReference type="ARBA" id="ARBA00022777"/>
    </source>
</evidence>
<dbReference type="InterPro" id="IPR008271">
    <property type="entry name" value="Ser/Thr_kinase_AS"/>
</dbReference>
<gene>
    <name evidence="13" type="ORF">AMSG_11730</name>
</gene>
<feature type="domain" description="Bromo" evidence="12">
    <location>
        <begin position="375"/>
        <end position="447"/>
    </location>
</feature>
<evidence type="ECO:0000313" key="14">
    <source>
        <dbReference type="Proteomes" id="UP000054408"/>
    </source>
</evidence>
<dbReference type="InterPro" id="IPR001487">
    <property type="entry name" value="Bromodomain"/>
</dbReference>
<dbReference type="PANTHER" id="PTHR24350">
    <property type="entry name" value="SERINE/THREONINE-PROTEIN KINASE IAL-RELATED"/>
    <property type="match status" value="1"/>
</dbReference>
<dbReference type="GO" id="GO:0005524">
    <property type="term" value="F:ATP binding"/>
    <property type="evidence" value="ECO:0007669"/>
    <property type="project" value="UniProtKB-KW"/>
</dbReference>
<keyword evidence="1" id="KW-0723">Serine/threonine-protein kinase</keyword>
<dbReference type="Pfam" id="PF00069">
    <property type="entry name" value="Pkinase"/>
    <property type="match status" value="1"/>
</dbReference>